<organism evidence="1">
    <name type="scientific">Arundo donax</name>
    <name type="common">Giant reed</name>
    <name type="synonym">Donax arundinaceus</name>
    <dbReference type="NCBI Taxonomy" id="35708"/>
    <lineage>
        <taxon>Eukaryota</taxon>
        <taxon>Viridiplantae</taxon>
        <taxon>Streptophyta</taxon>
        <taxon>Embryophyta</taxon>
        <taxon>Tracheophyta</taxon>
        <taxon>Spermatophyta</taxon>
        <taxon>Magnoliopsida</taxon>
        <taxon>Liliopsida</taxon>
        <taxon>Poales</taxon>
        <taxon>Poaceae</taxon>
        <taxon>PACMAD clade</taxon>
        <taxon>Arundinoideae</taxon>
        <taxon>Arundineae</taxon>
        <taxon>Arundo</taxon>
    </lineage>
</organism>
<proteinExistence type="predicted"/>
<reference evidence="1" key="1">
    <citation type="submission" date="2014-09" db="EMBL/GenBank/DDBJ databases">
        <authorList>
            <person name="Magalhaes I.L.F."/>
            <person name="Oliveira U."/>
            <person name="Santos F.R."/>
            <person name="Vidigal T.H.D.A."/>
            <person name="Brescovit A.D."/>
            <person name="Santos A.J."/>
        </authorList>
    </citation>
    <scope>NUCLEOTIDE SEQUENCE</scope>
    <source>
        <tissue evidence="1">Shoot tissue taken approximately 20 cm above the soil surface</tissue>
    </source>
</reference>
<name>A0A0A9H7W2_ARUDO</name>
<evidence type="ECO:0000313" key="1">
    <source>
        <dbReference type="EMBL" id="JAE28978.1"/>
    </source>
</evidence>
<reference evidence="1" key="2">
    <citation type="journal article" date="2015" name="Data Brief">
        <title>Shoot transcriptome of the giant reed, Arundo donax.</title>
        <authorList>
            <person name="Barrero R.A."/>
            <person name="Guerrero F.D."/>
            <person name="Moolhuijzen P."/>
            <person name="Goolsby J.A."/>
            <person name="Tidwell J."/>
            <person name="Bellgard S.E."/>
            <person name="Bellgard M.I."/>
        </authorList>
    </citation>
    <scope>NUCLEOTIDE SEQUENCE</scope>
    <source>
        <tissue evidence="1">Shoot tissue taken approximately 20 cm above the soil surface</tissue>
    </source>
</reference>
<protein>
    <submittedName>
        <fullName evidence="1">Uncharacterized protein</fullName>
    </submittedName>
</protein>
<sequence>MSRGVGILRGGS</sequence>
<dbReference type="EMBL" id="GBRH01168918">
    <property type="protein sequence ID" value="JAE28978.1"/>
    <property type="molecule type" value="Transcribed_RNA"/>
</dbReference>
<accession>A0A0A9H7W2</accession>